<dbReference type="AlphaFoldDB" id="V9E2A0"/>
<comment type="caution">
    <text evidence="1">The sequence shown here is derived from an EMBL/GenBank/DDBJ whole genome shotgun (WGS) entry which is preliminary data.</text>
</comment>
<dbReference type="Proteomes" id="UP000018721">
    <property type="component" value="Unassembled WGS sequence"/>
</dbReference>
<dbReference type="HOGENOM" id="CLU_036567_1_1_1"/>
<gene>
    <name evidence="1" type="ORF">F443_20191</name>
</gene>
<organism evidence="1 2">
    <name type="scientific">Phytophthora nicotianae P1569</name>
    <dbReference type="NCBI Taxonomy" id="1317065"/>
    <lineage>
        <taxon>Eukaryota</taxon>
        <taxon>Sar</taxon>
        <taxon>Stramenopiles</taxon>
        <taxon>Oomycota</taxon>
        <taxon>Peronosporomycetes</taxon>
        <taxon>Peronosporales</taxon>
        <taxon>Peronosporaceae</taxon>
        <taxon>Phytophthora</taxon>
    </lineage>
</organism>
<dbReference type="EMBL" id="ANIZ01003519">
    <property type="protein sequence ID" value="ETI33076.1"/>
    <property type="molecule type" value="Genomic_DNA"/>
</dbReference>
<sequence length="347" mass="40199">MHSIGWRCDNDVHSSKRRRLSRAEQKEMLEKEIRMLESGVAVCKTRGLPPHLIVEKDPILRPIAVKLAALMYAKHLQQNHIAKIQSTLSRCLMDQPYYPLYTRICLTKDWNERRNTLLAMRESKLRNGYDFVMSSWHRVESSTSHFSENRFENDQGDLCCVRFDTIHFPGVNSLQQVYDALAFFMINMEIVISEQLGHVVLRDDYDTIEDEAFHSRFVSTNRRGIAVEGNAISFRHMFNGESDGFGCEPSGVFIVDCIDEDELYPYHSKERVRRDSSGAIVLTASKKSDSSQDEEELVVTMRRAIFLKIRRPEFPLSDVALQELHDEMMSWAEVMLKSIRSFVYATT</sequence>
<evidence type="ECO:0000313" key="2">
    <source>
        <dbReference type="Proteomes" id="UP000018721"/>
    </source>
</evidence>
<evidence type="ECO:0000313" key="1">
    <source>
        <dbReference type="EMBL" id="ETI33076.1"/>
    </source>
</evidence>
<keyword evidence="2" id="KW-1185">Reference proteome</keyword>
<accession>V9E2A0</accession>
<dbReference type="OrthoDB" id="117454at2759"/>
<proteinExistence type="predicted"/>
<name>V9E2A0_PHYNI</name>
<protein>
    <submittedName>
        <fullName evidence="1">Uncharacterized protein</fullName>
    </submittedName>
</protein>
<reference evidence="1 2" key="1">
    <citation type="submission" date="2013-11" db="EMBL/GenBank/DDBJ databases">
        <title>The Genome Sequence of Phytophthora parasitica P1569.</title>
        <authorList>
            <consortium name="The Broad Institute Genomics Platform"/>
            <person name="Russ C."/>
            <person name="Tyler B."/>
            <person name="Panabieres F."/>
            <person name="Shan W."/>
            <person name="Tripathy S."/>
            <person name="Grunwald N."/>
            <person name="Machado M."/>
            <person name="Johnson C.S."/>
            <person name="Arredondo F."/>
            <person name="Hong C."/>
            <person name="Coffey M."/>
            <person name="Young S.K."/>
            <person name="Zeng Q."/>
            <person name="Gargeya S."/>
            <person name="Fitzgerald M."/>
            <person name="Abouelleil A."/>
            <person name="Alvarado L."/>
            <person name="Chapman S.B."/>
            <person name="Gainer-Dewar J."/>
            <person name="Goldberg J."/>
            <person name="Griggs A."/>
            <person name="Gujja S."/>
            <person name="Hansen M."/>
            <person name="Howarth C."/>
            <person name="Imamovic A."/>
            <person name="Ireland A."/>
            <person name="Larimer J."/>
            <person name="McCowan C."/>
            <person name="Murphy C."/>
            <person name="Pearson M."/>
            <person name="Poon T.W."/>
            <person name="Priest M."/>
            <person name="Roberts A."/>
            <person name="Saif S."/>
            <person name="Shea T."/>
            <person name="Sykes S."/>
            <person name="Wortman J."/>
            <person name="Nusbaum C."/>
            <person name="Birren B."/>
        </authorList>
    </citation>
    <scope>NUCLEOTIDE SEQUENCE [LARGE SCALE GENOMIC DNA]</scope>
    <source>
        <strain evidence="1 2">P1569</strain>
    </source>
</reference>